<dbReference type="EMBL" id="CAFBPB010000076">
    <property type="protein sequence ID" value="CAB5004763.1"/>
    <property type="molecule type" value="Genomic_DNA"/>
</dbReference>
<feature type="transmembrane region" description="Helical" evidence="1">
    <location>
        <begin position="261"/>
        <end position="279"/>
    </location>
</feature>
<dbReference type="AlphaFoldDB" id="A0A6J7PNH5"/>
<dbReference type="PANTHER" id="PTHR43646">
    <property type="entry name" value="GLYCOSYLTRANSFERASE"/>
    <property type="match status" value="1"/>
</dbReference>
<protein>
    <submittedName>
        <fullName evidence="3">Unannotated protein</fullName>
    </submittedName>
</protein>
<accession>A0A6J7PNH5</accession>
<feature type="transmembrane region" description="Helical" evidence="1">
    <location>
        <begin position="233"/>
        <end position="255"/>
    </location>
</feature>
<feature type="transmembrane region" description="Helical" evidence="1">
    <location>
        <begin position="286"/>
        <end position="304"/>
    </location>
</feature>
<dbReference type="SUPFAM" id="SSF53448">
    <property type="entry name" value="Nucleotide-diphospho-sugar transferases"/>
    <property type="match status" value="1"/>
</dbReference>
<keyword evidence="1" id="KW-0812">Transmembrane</keyword>
<feature type="domain" description="Glycosyltransferase 2-like" evidence="2">
    <location>
        <begin position="2"/>
        <end position="168"/>
    </location>
</feature>
<evidence type="ECO:0000313" key="3">
    <source>
        <dbReference type="EMBL" id="CAB5004763.1"/>
    </source>
</evidence>
<dbReference type="Pfam" id="PF00535">
    <property type="entry name" value="Glycos_transf_2"/>
    <property type="match status" value="1"/>
</dbReference>
<organism evidence="3">
    <name type="scientific">freshwater metagenome</name>
    <dbReference type="NCBI Taxonomy" id="449393"/>
    <lineage>
        <taxon>unclassified sequences</taxon>
        <taxon>metagenomes</taxon>
        <taxon>ecological metagenomes</taxon>
    </lineage>
</organism>
<keyword evidence="1" id="KW-1133">Transmembrane helix</keyword>
<dbReference type="Gene3D" id="3.90.550.10">
    <property type="entry name" value="Spore Coat Polysaccharide Biosynthesis Protein SpsA, Chain A"/>
    <property type="match status" value="1"/>
</dbReference>
<keyword evidence="1" id="KW-0472">Membrane</keyword>
<dbReference type="PANTHER" id="PTHR43646:SF3">
    <property type="entry name" value="SLR1566 PROTEIN"/>
    <property type="match status" value="1"/>
</dbReference>
<dbReference type="InterPro" id="IPR001173">
    <property type="entry name" value="Glyco_trans_2-like"/>
</dbReference>
<evidence type="ECO:0000256" key="1">
    <source>
        <dbReference type="SAM" id="Phobius"/>
    </source>
</evidence>
<reference evidence="3" key="1">
    <citation type="submission" date="2020-05" db="EMBL/GenBank/DDBJ databases">
        <authorList>
            <person name="Chiriac C."/>
            <person name="Salcher M."/>
            <person name="Ghai R."/>
            <person name="Kavagutti S V."/>
        </authorList>
    </citation>
    <scope>NUCLEOTIDE SEQUENCE</scope>
</reference>
<sequence length="316" mass="34911">MRNEAENVAELVASLKAQRGLSRAHFYLLNDNSTDQTFQLLQASIGTDPRFTVIDGAVLAAGWLGKPFALQQLFTASEEEILITLDADVRLTPDAIASSVSLMLKSNLDFLSPYPKQFAASLSERLIQPLLQWSWFFTLPLRIAEGAPRTSMAVANGQFFIVKRSALIKINGFNAIKSEVIDDIALARELIGNKFRGGVADGSEVAHCRMYRNWRELRAGYGKSLWKAFPTPLTSIAVGIFLIATCIAPLCFGLMGNVWGWLGYFLVVLSRVITALRTGGRASDSLLHPISIVLLIYLALYSWAKRGQVQWKGRTV</sequence>
<evidence type="ECO:0000259" key="2">
    <source>
        <dbReference type="Pfam" id="PF00535"/>
    </source>
</evidence>
<dbReference type="InterPro" id="IPR029044">
    <property type="entry name" value="Nucleotide-diphossugar_trans"/>
</dbReference>
<gene>
    <name evidence="3" type="ORF">UFOPK4049_00691</name>
</gene>
<name>A0A6J7PNH5_9ZZZZ</name>
<proteinExistence type="predicted"/>